<dbReference type="CDD" id="cd21140">
    <property type="entry name" value="Cas6_I-like"/>
    <property type="match status" value="1"/>
</dbReference>
<dbReference type="AlphaFoldDB" id="A0A4R6ZKX3"/>
<dbReference type="RefSeq" id="WP_036069469.1">
    <property type="nucleotide sequence ID" value="NZ_JAASUO010000003.1"/>
</dbReference>
<feature type="domain" description="CRISPR associated protein Cas6 C-terminal" evidence="2">
    <location>
        <begin position="122"/>
        <end position="237"/>
    </location>
</feature>
<organism evidence="3 4">
    <name type="scientific">Listeria rocourtiae</name>
    <dbReference type="NCBI Taxonomy" id="647910"/>
    <lineage>
        <taxon>Bacteria</taxon>
        <taxon>Bacillati</taxon>
        <taxon>Bacillota</taxon>
        <taxon>Bacilli</taxon>
        <taxon>Bacillales</taxon>
        <taxon>Listeriaceae</taxon>
        <taxon>Listeria</taxon>
    </lineage>
</organism>
<dbReference type="NCBIfam" id="TIGR01877">
    <property type="entry name" value="cas_cas6"/>
    <property type="match status" value="1"/>
</dbReference>
<name>A0A4R6ZKX3_9LIST</name>
<comment type="caution">
    <text evidence="3">The sequence shown here is derived from an EMBL/GenBank/DDBJ whole genome shotgun (WGS) entry which is preliminary data.</text>
</comment>
<dbReference type="InterPro" id="IPR049435">
    <property type="entry name" value="Cas_Cas6_C"/>
</dbReference>
<protein>
    <submittedName>
        <fullName evidence="3">CRISPR-associated endoribonuclease Cas6</fullName>
    </submittedName>
</protein>
<dbReference type="GO" id="GO:0051607">
    <property type="term" value="P:defense response to virus"/>
    <property type="evidence" value="ECO:0007669"/>
    <property type="project" value="UniProtKB-KW"/>
</dbReference>
<dbReference type="Pfam" id="PF01881">
    <property type="entry name" value="Cas_Cas6_C"/>
    <property type="match status" value="1"/>
</dbReference>
<dbReference type="PANTHER" id="PTHR36984">
    <property type="entry name" value="CRISPR-ASSOCIATED ENDORIBONUCLEASE CAS6 1"/>
    <property type="match status" value="1"/>
</dbReference>
<dbReference type="Gene3D" id="3.30.70.1890">
    <property type="match status" value="1"/>
</dbReference>
<dbReference type="GO" id="GO:0016788">
    <property type="term" value="F:hydrolase activity, acting on ester bonds"/>
    <property type="evidence" value="ECO:0007669"/>
    <property type="project" value="InterPro"/>
</dbReference>
<dbReference type="InterPro" id="IPR045747">
    <property type="entry name" value="CRISPR-assoc_prot_Cas6_N_sf"/>
</dbReference>
<reference evidence="3 4" key="1">
    <citation type="submission" date="2019-03" db="EMBL/GenBank/DDBJ databases">
        <title>Genomic Encyclopedia of Type Strains, Phase III (KMG-III): the genomes of soil and plant-associated and newly described type strains.</title>
        <authorList>
            <person name="Whitman W."/>
        </authorList>
    </citation>
    <scope>NUCLEOTIDE SEQUENCE [LARGE SCALE GENOMIC DNA]</scope>
    <source>
        <strain evidence="3 4">CECT 7972</strain>
    </source>
</reference>
<dbReference type="PANTHER" id="PTHR36984:SF3">
    <property type="entry name" value="CRISPR-ASSOCIATED ENDORIBONUCLEASE CAS6"/>
    <property type="match status" value="1"/>
</dbReference>
<proteinExistence type="predicted"/>
<dbReference type="InterPro" id="IPR010156">
    <property type="entry name" value="CRISPR-assoc_prot_Cas6"/>
</dbReference>
<dbReference type="STRING" id="1265846.PROCOU_02954"/>
<evidence type="ECO:0000256" key="1">
    <source>
        <dbReference type="ARBA" id="ARBA00023118"/>
    </source>
</evidence>
<evidence type="ECO:0000259" key="2">
    <source>
        <dbReference type="Pfam" id="PF01881"/>
    </source>
</evidence>
<gene>
    <name evidence="3" type="ORF">DFP96_106109</name>
</gene>
<keyword evidence="1" id="KW-0051">Antiviral defense</keyword>
<keyword evidence="4" id="KW-1185">Reference proteome</keyword>
<accession>A0A4R6ZKX3</accession>
<evidence type="ECO:0000313" key="4">
    <source>
        <dbReference type="Proteomes" id="UP000295558"/>
    </source>
</evidence>
<sequence length="240" mass="27581">MRLKAVCELSDEQFPLNFRRKILMVIKTGIERSHPEIFEELYGTNRPKDFTFSVYFKEGIFGKEGIVVKGKQLIINFSTGNSELAIVFYNAFVSLRNNPLKITENCELTIRRVDIVKVPPVVEESIIFKTLSPIVCRDHNRETFKDWFFSHEDEQFVSLLKRNLLIKMRDKYVDFVEKDIEAMRITPLKMKKTVALHYDISIVCSIGLIEVEAPKYLLENMLSDGIGSLGGTGFGMVTQA</sequence>
<dbReference type="Proteomes" id="UP000295558">
    <property type="component" value="Unassembled WGS sequence"/>
</dbReference>
<dbReference type="Gene3D" id="3.30.70.1900">
    <property type="match status" value="1"/>
</dbReference>
<dbReference type="EMBL" id="SNZK01000006">
    <property type="protein sequence ID" value="TDR52902.1"/>
    <property type="molecule type" value="Genomic_DNA"/>
</dbReference>
<evidence type="ECO:0000313" key="3">
    <source>
        <dbReference type="EMBL" id="TDR52902.1"/>
    </source>
</evidence>